<keyword evidence="3" id="KW-1185">Reference proteome</keyword>
<comment type="caution">
    <text evidence="2">The sequence shown here is derived from an EMBL/GenBank/DDBJ whole genome shotgun (WGS) entry which is preliminary data.</text>
</comment>
<gene>
    <name evidence="2" type="ORF">DFH07DRAFT_90437</name>
</gene>
<feature type="region of interest" description="Disordered" evidence="1">
    <location>
        <begin position="1"/>
        <end position="43"/>
    </location>
</feature>
<dbReference type="AlphaFoldDB" id="A0AAD7MYC5"/>
<dbReference type="PANTHER" id="PTHR39474:SF1">
    <property type="entry name" value="FUNGAL SPECIFIC TRANSCRIPTION FACTOR"/>
    <property type="match status" value="1"/>
</dbReference>
<sequence>MDSQSTPDANSNPQSQERLSLTGGASESAAHVPQLQPGGSAVKLNDLGPMVVNSDGTLSRISNWSNLTEAEKERTLRVLSARNKIRLANEEQKLKESGETQPSS</sequence>
<evidence type="ECO:0000313" key="2">
    <source>
        <dbReference type="EMBL" id="KAJ7737873.1"/>
    </source>
</evidence>
<protein>
    <recommendedName>
        <fullName evidence="4">Fungal specific transcription</fullName>
    </recommendedName>
</protein>
<evidence type="ECO:0008006" key="4">
    <source>
        <dbReference type="Google" id="ProtNLM"/>
    </source>
</evidence>
<reference evidence="2" key="1">
    <citation type="submission" date="2023-03" db="EMBL/GenBank/DDBJ databases">
        <title>Massive genome expansion in bonnet fungi (Mycena s.s.) driven by repeated elements and novel gene families across ecological guilds.</title>
        <authorList>
            <consortium name="Lawrence Berkeley National Laboratory"/>
            <person name="Harder C.B."/>
            <person name="Miyauchi S."/>
            <person name="Viragh M."/>
            <person name="Kuo A."/>
            <person name="Thoen E."/>
            <person name="Andreopoulos B."/>
            <person name="Lu D."/>
            <person name="Skrede I."/>
            <person name="Drula E."/>
            <person name="Henrissat B."/>
            <person name="Morin E."/>
            <person name="Kohler A."/>
            <person name="Barry K."/>
            <person name="LaButti K."/>
            <person name="Morin E."/>
            <person name="Salamov A."/>
            <person name="Lipzen A."/>
            <person name="Mereny Z."/>
            <person name="Hegedus B."/>
            <person name="Baldrian P."/>
            <person name="Stursova M."/>
            <person name="Weitz H."/>
            <person name="Taylor A."/>
            <person name="Grigoriev I.V."/>
            <person name="Nagy L.G."/>
            <person name="Martin F."/>
            <person name="Kauserud H."/>
        </authorList>
    </citation>
    <scope>NUCLEOTIDE SEQUENCE</scope>
    <source>
        <strain evidence="2">CBHHK188m</strain>
    </source>
</reference>
<dbReference type="Proteomes" id="UP001215280">
    <property type="component" value="Unassembled WGS sequence"/>
</dbReference>
<organism evidence="2 3">
    <name type="scientific">Mycena maculata</name>
    <dbReference type="NCBI Taxonomy" id="230809"/>
    <lineage>
        <taxon>Eukaryota</taxon>
        <taxon>Fungi</taxon>
        <taxon>Dikarya</taxon>
        <taxon>Basidiomycota</taxon>
        <taxon>Agaricomycotina</taxon>
        <taxon>Agaricomycetes</taxon>
        <taxon>Agaricomycetidae</taxon>
        <taxon>Agaricales</taxon>
        <taxon>Marasmiineae</taxon>
        <taxon>Mycenaceae</taxon>
        <taxon>Mycena</taxon>
    </lineage>
</organism>
<proteinExistence type="predicted"/>
<evidence type="ECO:0000256" key="1">
    <source>
        <dbReference type="SAM" id="MobiDB-lite"/>
    </source>
</evidence>
<name>A0AAD7MYC5_9AGAR</name>
<evidence type="ECO:0000313" key="3">
    <source>
        <dbReference type="Proteomes" id="UP001215280"/>
    </source>
</evidence>
<dbReference type="EMBL" id="JARJLG010000140">
    <property type="protein sequence ID" value="KAJ7737873.1"/>
    <property type="molecule type" value="Genomic_DNA"/>
</dbReference>
<feature type="compositionally biased region" description="Polar residues" evidence="1">
    <location>
        <begin position="1"/>
        <end position="25"/>
    </location>
</feature>
<accession>A0AAD7MYC5</accession>
<dbReference type="PANTHER" id="PTHR39474">
    <property type="entry name" value="UNNAMED PRODUCT"/>
    <property type="match status" value="1"/>
</dbReference>